<name>A0A7I7SQS6_9MYCO</name>
<dbReference type="Pfam" id="PF06013">
    <property type="entry name" value="WXG100"/>
    <property type="match status" value="1"/>
</dbReference>
<sequence>MGDVLKVDSDGLAAGSSQVAEQSTALSAAHGQSVSAVSGAQSGWVGSSAQALSALTDHWNTLAGKHTAALDHQAASMDTSAKMFSYREERNSQKLKAVGEQADAQTM</sequence>
<dbReference type="SUPFAM" id="SSF140453">
    <property type="entry name" value="EsxAB dimer-like"/>
    <property type="match status" value="1"/>
</dbReference>
<dbReference type="Gene3D" id="1.10.287.1060">
    <property type="entry name" value="ESAT-6-like"/>
    <property type="match status" value="1"/>
</dbReference>
<gene>
    <name evidence="1" type="ORF">MSAR_20760</name>
</gene>
<reference evidence="1 2" key="1">
    <citation type="journal article" date="2019" name="Emerg. Microbes Infect.">
        <title>Comprehensive subspecies identification of 175 nontuberculous mycobacteria species based on 7547 genomic profiles.</title>
        <authorList>
            <person name="Matsumoto Y."/>
            <person name="Kinjo T."/>
            <person name="Motooka D."/>
            <person name="Nabeya D."/>
            <person name="Jung N."/>
            <person name="Uechi K."/>
            <person name="Horii T."/>
            <person name="Iida T."/>
            <person name="Fujita J."/>
            <person name="Nakamura S."/>
        </authorList>
    </citation>
    <scope>NUCLEOTIDE SEQUENCE [LARGE SCALE GENOMIC DNA]</scope>
    <source>
        <strain evidence="1 2">JCM 30395</strain>
    </source>
</reference>
<dbReference type="EMBL" id="AP022595">
    <property type="protein sequence ID" value="BBY58940.1"/>
    <property type="molecule type" value="Genomic_DNA"/>
</dbReference>
<accession>A0A7I7SQS6</accession>
<dbReference type="AlphaFoldDB" id="A0A7I7SQS6"/>
<dbReference type="InterPro" id="IPR010310">
    <property type="entry name" value="T7SS_ESAT-6-like"/>
</dbReference>
<evidence type="ECO:0000313" key="2">
    <source>
        <dbReference type="Proteomes" id="UP000466445"/>
    </source>
</evidence>
<proteinExistence type="predicted"/>
<protein>
    <recommendedName>
        <fullName evidence="3">WXG100 family type VII secretion target</fullName>
    </recommendedName>
</protein>
<keyword evidence="2" id="KW-1185">Reference proteome</keyword>
<organism evidence="1 2">
    <name type="scientific">Mycolicibacterium sarraceniae</name>
    <dbReference type="NCBI Taxonomy" id="1534348"/>
    <lineage>
        <taxon>Bacteria</taxon>
        <taxon>Bacillati</taxon>
        <taxon>Actinomycetota</taxon>
        <taxon>Actinomycetes</taxon>
        <taxon>Mycobacteriales</taxon>
        <taxon>Mycobacteriaceae</taxon>
        <taxon>Mycolicibacterium</taxon>
    </lineage>
</organism>
<evidence type="ECO:0000313" key="1">
    <source>
        <dbReference type="EMBL" id="BBY58940.1"/>
    </source>
</evidence>
<dbReference type="RefSeq" id="WP_163696705.1">
    <property type="nucleotide sequence ID" value="NZ_AP022595.1"/>
</dbReference>
<dbReference type="InterPro" id="IPR036689">
    <property type="entry name" value="ESAT-6-like_sf"/>
</dbReference>
<dbReference type="KEGG" id="msar:MSAR_20760"/>
<dbReference type="Proteomes" id="UP000466445">
    <property type="component" value="Chromosome"/>
</dbReference>
<evidence type="ECO:0008006" key="3">
    <source>
        <dbReference type="Google" id="ProtNLM"/>
    </source>
</evidence>